<gene>
    <name evidence="9" type="ORF">DDJ31_02260</name>
    <name evidence="8" type="ORF">ELQ87_36980</name>
</gene>
<evidence type="ECO:0000259" key="7">
    <source>
        <dbReference type="SMART" id="SM00752"/>
    </source>
</evidence>
<name>A0A3Q9KTY5_STRGD</name>
<organism evidence="8 10">
    <name type="scientific">Streptomyces griseoviridis</name>
    <dbReference type="NCBI Taxonomy" id="45398"/>
    <lineage>
        <taxon>Bacteria</taxon>
        <taxon>Bacillati</taxon>
        <taxon>Actinomycetota</taxon>
        <taxon>Actinomycetes</taxon>
        <taxon>Kitasatosporales</taxon>
        <taxon>Streptomycetaceae</taxon>
        <taxon>Streptomyces</taxon>
    </lineage>
</organism>
<protein>
    <submittedName>
        <fullName evidence="8">HTTM domain-containing protein</fullName>
    </submittedName>
</protein>
<keyword evidence="11" id="KW-1185">Reference proteome</keyword>
<dbReference type="RefSeq" id="WP_127181989.1">
    <property type="nucleotide sequence ID" value="NZ_CP029078.1"/>
</dbReference>
<feature type="transmembrane region" description="Helical" evidence="6">
    <location>
        <begin position="21"/>
        <end position="43"/>
    </location>
</feature>
<keyword evidence="2 6" id="KW-0812">Transmembrane</keyword>
<dbReference type="KEGG" id="sgd:ELQ87_36980"/>
<reference evidence="9 11" key="1">
    <citation type="submission" date="2018-04" db="EMBL/GenBank/DDBJ databases">
        <title>Complete genome sequences of Streptomyces griseoviridis K61 and characterization of antagonistic properties of biological control agents.</title>
        <authorList>
            <person name="Mariita R.M."/>
            <person name="Sello J.K."/>
        </authorList>
    </citation>
    <scope>NUCLEOTIDE SEQUENCE [LARGE SCALE GENOMIC DNA]</scope>
    <source>
        <strain evidence="9 11">K61</strain>
    </source>
</reference>
<reference evidence="8 10" key="2">
    <citation type="submission" date="2018-12" db="EMBL/GenBank/DDBJ databases">
        <title>Streptomyces griseoviridis F1-27 complete genome.</title>
        <authorList>
            <person name="Mariita R.M."/>
            <person name="Sello J.K."/>
        </authorList>
    </citation>
    <scope>NUCLEOTIDE SEQUENCE [LARGE SCALE GENOMIC DNA]</scope>
    <source>
        <strain evidence="8 10">F1-27</strain>
    </source>
</reference>
<dbReference type="EMBL" id="CP034687">
    <property type="protein sequence ID" value="AZS89219.1"/>
    <property type="molecule type" value="Genomic_DNA"/>
</dbReference>
<evidence type="ECO:0000256" key="2">
    <source>
        <dbReference type="ARBA" id="ARBA00022692"/>
    </source>
</evidence>
<dbReference type="SMART" id="SM00752">
    <property type="entry name" value="HTTM"/>
    <property type="match status" value="1"/>
</dbReference>
<feature type="transmembrane region" description="Helical" evidence="6">
    <location>
        <begin position="288"/>
        <end position="315"/>
    </location>
</feature>
<proteinExistence type="predicted"/>
<evidence type="ECO:0000313" key="11">
    <source>
        <dbReference type="Proteomes" id="UP000501753"/>
    </source>
</evidence>
<sequence>MGTEHIVDRARALRALLTERPASLYAVSVLRIGYGLLYLGFLLREFPHRDEIWGPGSPWTPALARELFDQTGWASILTLSDGRVYFELCYASALVTATLFLLGWRTRVVSILFAVVVASFHARAIFMTDGGDNLILLMAVYLAFTACGRRWSLDARRARRGTAAPAPVTEQGRAAEHVPRSAGQLRDARRALTTVLHNCALVVIAAQVCFLYGSAGLYKVQGGTWGAGTALHYVLNLELFRPWPALSHIADQHTVLIAIAGYLTVLLQVAFPFVLFGRLKYPVLTMLLGMHLGIALLMGLPLFSGAMIVADAVFLPDRFYTALGRLGRRATRRTGTERQDSRRTTGTVPPQGRPGAVGAAERPGGERLVKEPRGRRAV</sequence>
<evidence type="ECO:0000313" key="10">
    <source>
        <dbReference type="Proteomes" id="UP000271291"/>
    </source>
</evidence>
<dbReference type="PANTHER" id="PTHR39535">
    <property type="entry name" value="SPORULATION-DELAYING PROTEIN SDPB"/>
    <property type="match status" value="1"/>
</dbReference>
<dbReference type="Proteomes" id="UP000501753">
    <property type="component" value="Chromosome"/>
</dbReference>
<dbReference type="PANTHER" id="PTHR39535:SF2">
    <property type="entry name" value="HTTM DOMAIN-CONTAINING PROTEIN"/>
    <property type="match status" value="1"/>
</dbReference>
<feature type="transmembrane region" description="Helical" evidence="6">
    <location>
        <begin position="84"/>
        <end position="102"/>
    </location>
</feature>
<evidence type="ECO:0000256" key="4">
    <source>
        <dbReference type="ARBA" id="ARBA00023136"/>
    </source>
</evidence>
<dbReference type="EMBL" id="CP029078">
    <property type="protein sequence ID" value="QCN83937.1"/>
    <property type="molecule type" value="Genomic_DNA"/>
</dbReference>
<feature type="transmembrane region" description="Helical" evidence="6">
    <location>
        <begin position="109"/>
        <end position="128"/>
    </location>
</feature>
<accession>A0A3Q9KTY5</accession>
<keyword evidence="4 6" id="KW-0472">Membrane</keyword>
<evidence type="ECO:0000256" key="3">
    <source>
        <dbReference type="ARBA" id="ARBA00022989"/>
    </source>
</evidence>
<dbReference type="GO" id="GO:0012505">
    <property type="term" value="C:endomembrane system"/>
    <property type="evidence" value="ECO:0007669"/>
    <property type="project" value="UniProtKB-SubCell"/>
</dbReference>
<evidence type="ECO:0000256" key="6">
    <source>
        <dbReference type="SAM" id="Phobius"/>
    </source>
</evidence>
<feature type="compositionally biased region" description="Basic and acidic residues" evidence="5">
    <location>
        <begin position="334"/>
        <end position="343"/>
    </location>
</feature>
<evidence type="ECO:0000313" key="9">
    <source>
        <dbReference type="EMBL" id="QCN83937.1"/>
    </source>
</evidence>
<keyword evidence="3 6" id="KW-1133">Transmembrane helix</keyword>
<dbReference type="AlphaFoldDB" id="A0A3Q9KTY5"/>
<dbReference type="OrthoDB" id="128729at2"/>
<feature type="region of interest" description="Disordered" evidence="5">
    <location>
        <begin position="330"/>
        <end position="378"/>
    </location>
</feature>
<feature type="transmembrane region" description="Helical" evidence="6">
    <location>
        <begin position="134"/>
        <end position="151"/>
    </location>
</feature>
<dbReference type="InterPro" id="IPR052964">
    <property type="entry name" value="Sporulation_signal_mat"/>
</dbReference>
<feature type="transmembrane region" description="Helical" evidence="6">
    <location>
        <begin position="255"/>
        <end position="276"/>
    </location>
</feature>
<feature type="transmembrane region" description="Helical" evidence="6">
    <location>
        <begin position="195"/>
        <end position="218"/>
    </location>
</feature>
<dbReference type="Proteomes" id="UP000271291">
    <property type="component" value="Chromosome"/>
</dbReference>
<feature type="compositionally biased region" description="Basic and acidic residues" evidence="5">
    <location>
        <begin position="363"/>
        <end position="378"/>
    </location>
</feature>
<evidence type="ECO:0000313" key="8">
    <source>
        <dbReference type="EMBL" id="AZS89219.1"/>
    </source>
</evidence>
<feature type="domain" description="HTTM-like" evidence="7">
    <location>
        <begin position="19"/>
        <end position="319"/>
    </location>
</feature>
<evidence type="ECO:0000256" key="5">
    <source>
        <dbReference type="SAM" id="MobiDB-lite"/>
    </source>
</evidence>
<comment type="subcellular location">
    <subcellularLocation>
        <location evidence="1">Endomembrane system</location>
        <topology evidence="1">Multi-pass membrane protein</topology>
    </subcellularLocation>
</comment>
<dbReference type="InterPro" id="IPR011020">
    <property type="entry name" value="HTTM-like"/>
</dbReference>
<evidence type="ECO:0000256" key="1">
    <source>
        <dbReference type="ARBA" id="ARBA00004127"/>
    </source>
</evidence>